<dbReference type="EMBL" id="JACOFV010000014">
    <property type="protein sequence ID" value="MBC3863370.1"/>
    <property type="molecule type" value="Genomic_DNA"/>
</dbReference>
<name>A0A923KLT0_9BURK</name>
<feature type="signal peptide" evidence="1">
    <location>
        <begin position="1"/>
        <end position="24"/>
    </location>
</feature>
<proteinExistence type="predicted"/>
<dbReference type="RefSeq" id="WP_186913314.1">
    <property type="nucleotide sequence ID" value="NZ_JACOFV010000014.1"/>
</dbReference>
<comment type="caution">
    <text evidence="2">The sequence shown here is derived from an EMBL/GenBank/DDBJ whole genome shotgun (WGS) entry which is preliminary data.</text>
</comment>
<evidence type="ECO:0000313" key="3">
    <source>
        <dbReference type="Proteomes" id="UP000634011"/>
    </source>
</evidence>
<reference evidence="2" key="1">
    <citation type="submission" date="2020-08" db="EMBL/GenBank/DDBJ databases">
        <title>Novel species isolated from subtropical streams in China.</title>
        <authorList>
            <person name="Lu H."/>
        </authorList>
    </citation>
    <scope>NUCLEOTIDE SEQUENCE</scope>
    <source>
        <strain evidence="2">KACC 12607</strain>
    </source>
</reference>
<dbReference type="AlphaFoldDB" id="A0A923KLT0"/>
<gene>
    <name evidence="2" type="ORF">H8K32_14795</name>
</gene>
<feature type="chain" id="PRO_5036874744" evidence="1">
    <location>
        <begin position="25"/>
        <end position="324"/>
    </location>
</feature>
<sequence length="324" mass="36059">MKTLLNIVPVSVFVLINLPLSVQATAINIGDQAIIVYNTPVSRKQLTFATPEEAVTQLVDALRQNDHVRVRKILGEKAIPEEYSSDKLFNQMSYEKFLLAFDEKNSLDLLSNDRAIIIVGAFDWPLPFPLVKSGTQWHFDDVAGAREWKNRRIGSDEIAAIQVSLAYADAQREYVLMDRNSDGLLEYAQKIASTPGKHDGLYWVSGENESLSPMGQAFADAHQSLQRRIPADSGHAYHGYYFKILTAQGSSAPGGAFSYLSKDRMIGGFALIAYPEKYAITGVKSFMISHQGVVYSKDLGRRTQALMPKIVTYNPDASWTKESD</sequence>
<organism evidence="2 3">
    <name type="scientific">Undibacterium jejuense</name>
    <dbReference type="NCBI Taxonomy" id="1344949"/>
    <lineage>
        <taxon>Bacteria</taxon>
        <taxon>Pseudomonadati</taxon>
        <taxon>Pseudomonadota</taxon>
        <taxon>Betaproteobacteria</taxon>
        <taxon>Burkholderiales</taxon>
        <taxon>Oxalobacteraceae</taxon>
        <taxon>Undibacterium</taxon>
    </lineage>
</organism>
<dbReference type="Proteomes" id="UP000634011">
    <property type="component" value="Unassembled WGS sequence"/>
</dbReference>
<dbReference type="Pfam" id="PF11453">
    <property type="entry name" value="DUF2950"/>
    <property type="match status" value="1"/>
</dbReference>
<evidence type="ECO:0000256" key="1">
    <source>
        <dbReference type="SAM" id="SignalP"/>
    </source>
</evidence>
<keyword evidence="3" id="KW-1185">Reference proteome</keyword>
<dbReference type="InterPro" id="IPR021556">
    <property type="entry name" value="DUF2950"/>
</dbReference>
<evidence type="ECO:0000313" key="2">
    <source>
        <dbReference type="EMBL" id="MBC3863370.1"/>
    </source>
</evidence>
<accession>A0A923KLT0</accession>
<keyword evidence="1" id="KW-0732">Signal</keyword>
<protein>
    <submittedName>
        <fullName evidence="2">DUF2950 domain-containing protein</fullName>
    </submittedName>
</protein>